<protein>
    <submittedName>
        <fullName evidence="1">Uncharacterized protein</fullName>
    </submittedName>
</protein>
<keyword evidence="2" id="KW-1185">Reference proteome</keyword>
<proteinExistence type="predicted"/>
<organism evidence="1 2">
    <name type="scientific">Solanum verrucosum</name>
    <dbReference type="NCBI Taxonomy" id="315347"/>
    <lineage>
        <taxon>Eukaryota</taxon>
        <taxon>Viridiplantae</taxon>
        <taxon>Streptophyta</taxon>
        <taxon>Embryophyta</taxon>
        <taxon>Tracheophyta</taxon>
        <taxon>Spermatophyta</taxon>
        <taxon>Magnoliopsida</taxon>
        <taxon>eudicotyledons</taxon>
        <taxon>Gunneridae</taxon>
        <taxon>Pentapetalae</taxon>
        <taxon>asterids</taxon>
        <taxon>lamiids</taxon>
        <taxon>Solanales</taxon>
        <taxon>Solanaceae</taxon>
        <taxon>Solanoideae</taxon>
        <taxon>Solaneae</taxon>
        <taxon>Solanum</taxon>
    </lineage>
</organism>
<dbReference type="AlphaFoldDB" id="A0AAF0Q610"/>
<dbReference type="PANTHER" id="PTHR33710">
    <property type="entry name" value="BNAC02G09200D PROTEIN"/>
    <property type="match status" value="1"/>
</dbReference>
<dbReference type="PANTHER" id="PTHR33710:SF71">
    <property type="entry name" value="ENDONUCLEASE_EXONUCLEASE_PHOSPHATASE DOMAIN-CONTAINING PROTEIN"/>
    <property type="match status" value="1"/>
</dbReference>
<dbReference type="Proteomes" id="UP001234989">
    <property type="component" value="Chromosome 2"/>
</dbReference>
<reference evidence="1" key="1">
    <citation type="submission" date="2023-08" db="EMBL/GenBank/DDBJ databases">
        <title>A de novo genome assembly of Solanum verrucosum Schlechtendal, a Mexican diploid species geographically isolated from the other diploid A-genome species in potato relatives.</title>
        <authorList>
            <person name="Hosaka K."/>
        </authorList>
    </citation>
    <scope>NUCLEOTIDE SEQUENCE</scope>
    <source>
        <tissue evidence="1">Young leaves</tissue>
    </source>
</reference>
<dbReference type="EMBL" id="CP133613">
    <property type="protein sequence ID" value="WMV15450.1"/>
    <property type="molecule type" value="Genomic_DNA"/>
</dbReference>
<evidence type="ECO:0000313" key="2">
    <source>
        <dbReference type="Proteomes" id="UP001234989"/>
    </source>
</evidence>
<sequence length="130" mass="15609">MPRVTSDHSPIILECGDWEQRHSYFKFENWWLKVEGFNEMVQEWWNGFIVEGCPDYKLCTKLILLKQKLKEWSRKTFSEMANRKNSLLEELAVLDRTQEDKELSQEEMMVRATILVELEVLAKYEEEFVA</sequence>
<evidence type="ECO:0000313" key="1">
    <source>
        <dbReference type="EMBL" id="WMV15450.1"/>
    </source>
</evidence>
<accession>A0AAF0Q610</accession>
<gene>
    <name evidence="1" type="ORF">MTR67_008835</name>
</gene>
<name>A0AAF0Q610_SOLVR</name>